<protein>
    <recommendedName>
        <fullName evidence="2">HTH-like domain-containing protein</fullName>
    </recommendedName>
</protein>
<accession>X1IM52</accession>
<comment type="caution">
    <text evidence="1">The sequence shown here is derived from an EMBL/GenBank/DDBJ whole genome shotgun (WGS) entry which is preliminary data.</text>
</comment>
<organism evidence="1">
    <name type="scientific">marine sediment metagenome</name>
    <dbReference type="NCBI Taxonomy" id="412755"/>
    <lineage>
        <taxon>unclassified sequences</taxon>
        <taxon>metagenomes</taxon>
        <taxon>ecological metagenomes</taxon>
    </lineage>
</organism>
<evidence type="ECO:0008006" key="2">
    <source>
        <dbReference type="Google" id="ProtNLM"/>
    </source>
</evidence>
<dbReference type="EMBL" id="BARU01032375">
    <property type="protein sequence ID" value="GAH70335.1"/>
    <property type="molecule type" value="Genomic_DNA"/>
</dbReference>
<evidence type="ECO:0000313" key="1">
    <source>
        <dbReference type="EMBL" id="GAH70335.1"/>
    </source>
</evidence>
<dbReference type="AlphaFoldDB" id="X1IM52"/>
<sequence>MENISKENPGNKWLSVPLIATITRLLCRELTLQNEYLKVENKILKSKIKKRIVFTDDERRTLVDAALAMGRDLIEQVVTIVKPKTILAWQRKLEKQKWDYSDRRKSNSGRPRIALDIKKLVCQMARENIWGYKRIQGELKKLDITISKSSVMAYILHRNEKA</sequence>
<proteinExistence type="predicted"/>
<reference evidence="1" key="1">
    <citation type="journal article" date="2014" name="Front. Microbiol.">
        <title>High frequency of phylogenetically diverse reductive dehalogenase-homologous genes in deep subseafloor sedimentary metagenomes.</title>
        <authorList>
            <person name="Kawai M."/>
            <person name="Futagami T."/>
            <person name="Toyoda A."/>
            <person name="Takaki Y."/>
            <person name="Nishi S."/>
            <person name="Hori S."/>
            <person name="Arai W."/>
            <person name="Tsubouchi T."/>
            <person name="Morono Y."/>
            <person name="Uchiyama I."/>
            <person name="Ito T."/>
            <person name="Fujiyama A."/>
            <person name="Inagaki F."/>
            <person name="Takami H."/>
        </authorList>
    </citation>
    <scope>NUCLEOTIDE SEQUENCE</scope>
    <source>
        <strain evidence="1">Expedition CK06-06</strain>
    </source>
</reference>
<name>X1IM52_9ZZZZ</name>
<gene>
    <name evidence="1" type="ORF">S03H2_51068</name>
</gene>